<gene>
    <name evidence="2" type="ORF">OKIOD_LOCUS7088</name>
</gene>
<evidence type="ECO:0000313" key="3">
    <source>
        <dbReference type="Proteomes" id="UP001158576"/>
    </source>
</evidence>
<accession>A0ABN7SH74</accession>
<organism evidence="2 3">
    <name type="scientific">Oikopleura dioica</name>
    <name type="common">Tunicate</name>
    <dbReference type="NCBI Taxonomy" id="34765"/>
    <lineage>
        <taxon>Eukaryota</taxon>
        <taxon>Metazoa</taxon>
        <taxon>Chordata</taxon>
        <taxon>Tunicata</taxon>
        <taxon>Appendicularia</taxon>
        <taxon>Copelata</taxon>
        <taxon>Oikopleuridae</taxon>
        <taxon>Oikopleura</taxon>
    </lineage>
</organism>
<evidence type="ECO:0000313" key="2">
    <source>
        <dbReference type="EMBL" id="CAG5098287.1"/>
    </source>
</evidence>
<name>A0ABN7SH74_OIKDI</name>
<sequence length="155" mass="17598">MKDSCELGASVRVFRHDWKNMVIFVLSGIVFLFFLQLRERSSLYLLLDTTSGDLFQSPVTTARSSSHHLKFRPAIDEESLYDEEFIIHENEFTSTVEETSTNTAATATTTTMSTTTTTALTTGVVEENENCPVRDTATWDTPVEPIYKLRNDRFL</sequence>
<keyword evidence="1" id="KW-0812">Transmembrane</keyword>
<feature type="transmembrane region" description="Helical" evidence="1">
    <location>
        <begin position="20"/>
        <end position="37"/>
    </location>
</feature>
<reference evidence="2 3" key="1">
    <citation type="submission" date="2021-04" db="EMBL/GenBank/DDBJ databases">
        <authorList>
            <person name="Bliznina A."/>
        </authorList>
    </citation>
    <scope>NUCLEOTIDE SEQUENCE [LARGE SCALE GENOMIC DNA]</scope>
</reference>
<evidence type="ECO:0000256" key="1">
    <source>
        <dbReference type="SAM" id="Phobius"/>
    </source>
</evidence>
<protein>
    <submittedName>
        <fullName evidence="2">Oidioi.mRNA.OKI2018_I69.XSR.g15530.t1.cds</fullName>
    </submittedName>
</protein>
<proteinExistence type="predicted"/>
<dbReference type="Proteomes" id="UP001158576">
    <property type="component" value="Chromosome XSR"/>
</dbReference>
<keyword evidence="1" id="KW-1133">Transmembrane helix</keyword>
<dbReference type="EMBL" id="OU015569">
    <property type="protein sequence ID" value="CAG5098287.1"/>
    <property type="molecule type" value="Genomic_DNA"/>
</dbReference>
<keyword evidence="3" id="KW-1185">Reference proteome</keyword>
<keyword evidence="1" id="KW-0472">Membrane</keyword>